<evidence type="ECO:0000256" key="1">
    <source>
        <dbReference type="ARBA" id="ARBA00006484"/>
    </source>
</evidence>
<evidence type="ECO:0000313" key="3">
    <source>
        <dbReference type="EMBL" id="NUY05868.1"/>
    </source>
</evidence>
<dbReference type="Gene3D" id="3.40.50.720">
    <property type="entry name" value="NAD(P)-binding Rossmann-like Domain"/>
    <property type="match status" value="1"/>
</dbReference>
<evidence type="ECO:0000256" key="2">
    <source>
        <dbReference type="ARBA" id="ARBA00023002"/>
    </source>
</evidence>
<dbReference type="GeneID" id="301106775"/>
<protein>
    <submittedName>
        <fullName evidence="3">SDR family NAD(P)-dependent oxidoreductase</fullName>
    </submittedName>
</protein>
<dbReference type="SUPFAM" id="SSF51735">
    <property type="entry name" value="NAD(P)-binding Rossmann-fold domains"/>
    <property type="match status" value="1"/>
</dbReference>
<evidence type="ECO:0000313" key="4">
    <source>
        <dbReference type="Proteomes" id="UP000594380"/>
    </source>
</evidence>
<sequence length="116" mass="12857">MTEPAIHHDRSRRQSVLVTGGARRIGRAVALGFAARGWDVAVHHHESKREAQEVVDQIATRGGRAISLCADLSNEEQVRQLVLACVKAFGRLDCVLNCASRFEEDTAQTFTYNPRV</sequence>
<dbReference type="GO" id="GO:0016491">
    <property type="term" value="F:oxidoreductase activity"/>
    <property type="evidence" value="ECO:0007669"/>
    <property type="project" value="UniProtKB-KW"/>
</dbReference>
<dbReference type="InterPro" id="IPR002347">
    <property type="entry name" value="SDR_fam"/>
</dbReference>
<dbReference type="InterPro" id="IPR036291">
    <property type="entry name" value="NAD(P)-bd_dom_sf"/>
</dbReference>
<keyword evidence="2" id="KW-0560">Oxidoreductase</keyword>
<proteinExistence type="inferred from homology"/>
<dbReference type="Proteomes" id="UP000594380">
    <property type="component" value="Unassembled WGS sequence"/>
</dbReference>
<comment type="similarity">
    <text evidence="1">Belongs to the short-chain dehydrogenases/reductases (SDR) family.</text>
</comment>
<dbReference type="PANTHER" id="PTHR43639:SF1">
    <property type="entry name" value="SHORT-CHAIN DEHYDROGENASE_REDUCTASE FAMILY PROTEIN"/>
    <property type="match status" value="1"/>
</dbReference>
<dbReference type="Pfam" id="PF00106">
    <property type="entry name" value="adh_short"/>
    <property type="match status" value="1"/>
</dbReference>
<dbReference type="AlphaFoldDB" id="A0A7Y6N259"/>
<comment type="caution">
    <text evidence="3">The sequence shown here is derived from an EMBL/GenBank/DDBJ whole genome shotgun (WGS) entry which is preliminary data.</text>
</comment>
<dbReference type="RefSeq" id="WP_176112340.1">
    <property type="nucleotide sequence ID" value="NZ_JAALDK010000003.1"/>
</dbReference>
<accession>A0A7Y6N259</accession>
<dbReference type="EMBL" id="JAALDK010000003">
    <property type="protein sequence ID" value="NUY05868.1"/>
    <property type="molecule type" value="Genomic_DNA"/>
</dbReference>
<reference evidence="3 4" key="1">
    <citation type="submission" date="2020-02" db="EMBL/GenBank/DDBJ databases">
        <title>Paraburkholderia simonii sp. nov. and Paraburkholderia youngii sp. nov. Brazilian and Mexican Mimosa-associated rhizobia.</title>
        <authorList>
            <person name="Mavima L."/>
            <person name="Beukes C.W."/>
            <person name="Chan W.Y."/>
            <person name="Palmer M."/>
            <person name="De Meyer S.E."/>
            <person name="James E.K."/>
            <person name="Venter S.N."/>
            <person name="Steenkamp E.T."/>
        </authorList>
    </citation>
    <scope>NUCLEOTIDE SEQUENCE [LARGE SCALE GENOMIC DNA]</scope>
    <source>
        <strain evidence="3 4">JPY169</strain>
    </source>
</reference>
<organism evidence="3 4">
    <name type="scientific">Paraburkholderia youngii</name>
    <dbReference type="NCBI Taxonomy" id="2782701"/>
    <lineage>
        <taxon>Bacteria</taxon>
        <taxon>Pseudomonadati</taxon>
        <taxon>Pseudomonadota</taxon>
        <taxon>Betaproteobacteria</taxon>
        <taxon>Burkholderiales</taxon>
        <taxon>Burkholderiaceae</taxon>
        <taxon>Paraburkholderia</taxon>
    </lineage>
</organism>
<gene>
    <name evidence="3" type="ORF">G5S42_41390</name>
</gene>
<dbReference type="PANTHER" id="PTHR43639">
    <property type="entry name" value="OXIDOREDUCTASE, SHORT-CHAIN DEHYDROGENASE/REDUCTASE FAMILY (AFU_ORTHOLOGUE AFUA_5G02870)"/>
    <property type="match status" value="1"/>
</dbReference>
<name>A0A7Y6N259_9BURK</name>